<feature type="compositionally biased region" description="Polar residues" evidence="1">
    <location>
        <begin position="659"/>
        <end position="683"/>
    </location>
</feature>
<dbReference type="Pfam" id="PF08634">
    <property type="entry name" value="Pet127"/>
    <property type="match status" value="1"/>
</dbReference>
<dbReference type="STRING" id="2025994.A0A2T3AF02"/>
<reference evidence="2 3" key="1">
    <citation type="journal article" date="2018" name="Mycol. Prog.">
        <title>Coniella lustricola, a new species from submerged detritus.</title>
        <authorList>
            <person name="Raudabaugh D.B."/>
            <person name="Iturriaga T."/>
            <person name="Carver A."/>
            <person name="Mondo S."/>
            <person name="Pangilinan J."/>
            <person name="Lipzen A."/>
            <person name="He G."/>
            <person name="Amirebrahimi M."/>
            <person name="Grigoriev I.V."/>
            <person name="Miller A.N."/>
        </authorList>
    </citation>
    <scope>NUCLEOTIDE SEQUENCE [LARGE SCALE GENOMIC DNA]</scope>
    <source>
        <strain evidence="2 3">B22-T-1</strain>
    </source>
</reference>
<dbReference type="Proteomes" id="UP000241462">
    <property type="component" value="Unassembled WGS sequence"/>
</dbReference>
<keyword evidence="3" id="KW-1185">Reference proteome</keyword>
<dbReference type="InterPro" id="IPR013943">
    <property type="entry name" value="Pet127"/>
</dbReference>
<feature type="region of interest" description="Disordered" evidence="1">
    <location>
        <begin position="639"/>
        <end position="719"/>
    </location>
</feature>
<feature type="compositionally biased region" description="Polar residues" evidence="1">
    <location>
        <begin position="872"/>
        <end position="883"/>
    </location>
</feature>
<dbReference type="EMBL" id="KZ678399">
    <property type="protein sequence ID" value="PSR94335.1"/>
    <property type="molecule type" value="Genomic_DNA"/>
</dbReference>
<gene>
    <name evidence="2" type="ORF">BD289DRAFT_363619</name>
</gene>
<dbReference type="GO" id="GO:0005740">
    <property type="term" value="C:mitochondrial envelope"/>
    <property type="evidence" value="ECO:0007669"/>
    <property type="project" value="TreeGrafter"/>
</dbReference>
<feature type="region of interest" description="Disordered" evidence="1">
    <location>
        <begin position="544"/>
        <end position="574"/>
    </location>
</feature>
<feature type="region of interest" description="Disordered" evidence="1">
    <location>
        <begin position="1"/>
        <end position="75"/>
    </location>
</feature>
<accession>A0A2T3AF02</accession>
<dbReference type="OrthoDB" id="10249045at2759"/>
<name>A0A2T3AF02_9PEZI</name>
<evidence type="ECO:0000313" key="2">
    <source>
        <dbReference type="EMBL" id="PSR94335.1"/>
    </source>
</evidence>
<sequence length="921" mass="103160">MVKLKAQQRDSNKSIATKDAAEKTSKDSVEKASKDSAEKAIKDSAEKVTLRQKLSEGGSVAVKTRTPSAPPVPPVSLRAFKPRRVLGASLPNVRDAASKVVGEAAAARPRRRLEADSPSGLPRRPKSFFNEAEDENEKFGTPVHKFRPDSAAALTPIEAYTPPVPMVSYGLDRVLFNEGVYALQDPRTKVWNFDPYLAKIMPVDEFDFDALKEYITSSKDTLLMGITKKHNKKYTGSTSSMTSTMAHFHYLLSAWRPINTGRLSKDFQIELESFAAIQRAPAATFLNHRDGTYAIDADKQFDSDTILSMLGKSMEKLLTVPKDEFEKYRRSNSHQLTEEEKDQDESYHYTTYGDFMMRSQLDAYDPRLPGTGIFDLKTRAVVSIRMDALNYTKGMGYEIRQRLGQWESFEREYFDMMRAAFLKYSLQVRMGRMDGIFVAYHNTQRIFGFQYIPLEEMDSSMHGTMDKTLGDAEFTASLKLWNELLNKATERFPGQSLRVHVETRPSDQVPLMYFFAEPVTDDEIKQIQERKKEDVDKFREEVLRIPPLPEAEAAEEEPPVAEQDLQEAEEEDGGEVWEDIMEVVEKTMDNDAQGITAIREAIGDALEQSGLLRARSSEEAQGYIESLLKLIVDVDAESTRKEADVDTDTPDSVLGSAEAKTNSTEVAKSSITDEPASQNTAAMESTPADTAAQATDTSAAELKTPEQKEGDEVDGNPEPKPIFGMVLTIRNKLNGKPVDRVEDLKPSDHWQVEYRMEEITDQDKARALYKGVQTRRRAAFFRDPMASDRFDAFGGALKKYTASGRKFRQTEDKDAKKKPVWIMGKSDPEDFKTVFSGAGISLDYVTPNPTKVEETGAVHSETGAVHSETASKEQSSATDSSATVEVREVSESEQIGERNVLQATTTASFREWRAQSKTADK</sequence>
<proteinExistence type="predicted"/>
<protein>
    <submittedName>
        <fullName evidence="2">Mitochondrial protein Pet127-domain-containing protein</fullName>
    </submittedName>
</protein>
<dbReference type="AlphaFoldDB" id="A0A2T3AF02"/>
<evidence type="ECO:0000313" key="3">
    <source>
        <dbReference type="Proteomes" id="UP000241462"/>
    </source>
</evidence>
<dbReference type="InParanoid" id="A0A2T3AF02"/>
<feature type="compositionally biased region" description="Low complexity" evidence="1">
    <location>
        <begin position="685"/>
        <end position="700"/>
    </location>
</feature>
<feature type="region of interest" description="Disordered" evidence="1">
    <location>
        <begin position="101"/>
        <end position="126"/>
    </location>
</feature>
<organism evidence="2 3">
    <name type="scientific">Coniella lustricola</name>
    <dbReference type="NCBI Taxonomy" id="2025994"/>
    <lineage>
        <taxon>Eukaryota</taxon>
        <taxon>Fungi</taxon>
        <taxon>Dikarya</taxon>
        <taxon>Ascomycota</taxon>
        <taxon>Pezizomycotina</taxon>
        <taxon>Sordariomycetes</taxon>
        <taxon>Sordariomycetidae</taxon>
        <taxon>Diaporthales</taxon>
        <taxon>Schizoparmaceae</taxon>
        <taxon>Coniella</taxon>
    </lineage>
</organism>
<dbReference type="GO" id="GO:0000964">
    <property type="term" value="P:mitochondrial RNA 5'-end processing"/>
    <property type="evidence" value="ECO:0007669"/>
    <property type="project" value="TreeGrafter"/>
</dbReference>
<feature type="compositionally biased region" description="Basic and acidic residues" evidence="1">
    <location>
        <begin position="19"/>
        <end position="49"/>
    </location>
</feature>
<feature type="compositionally biased region" description="Acidic residues" evidence="1">
    <location>
        <begin position="552"/>
        <end position="574"/>
    </location>
</feature>
<dbReference type="PANTHER" id="PTHR31014:SF0">
    <property type="entry name" value="MITOCHONDRIAL TRANSLATION SYSTEM COMPONENT PET127-RELATED"/>
    <property type="match status" value="1"/>
</dbReference>
<feature type="region of interest" description="Disordered" evidence="1">
    <location>
        <begin position="859"/>
        <end position="902"/>
    </location>
</feature>
<evidence type="ECO:0000256" key="1">
    <source>
        <dbReference type="SAM" id="MobiDB-lite"/>
    </source>
</evidence>
<dbReference type="PANTHER" id="PTHR31014">
    <property type="entry name" value="MITOCHONDRIAL TRANSLATION SYSTEM COMPONENT PET127-RELATED"/>
    <property type="match status" value="1"/>
</dbReference>